<accession>A0AC58U214</accession>
<evidence type="ECO:0000313" key="2">
    <source>
        <dbReference type="RefSeq" id="XP_075103509.1"/>
    </source>
</evidence>
<keyword evidence="1" id="KW-1185">Reference proteome</keyword>
<name>A0AC58U214_TOBAC</name>
<organism evidence="1 2">
    <name type="scientific">Nicotiana tabacum</name>
    <name type="common">Common tobacco</name>
    <dbReference type="NCBI Taxonomy" id="4097"/>
    <lineage>
        <taxon>Eukaryota</taxon>
        <taxon>Viridiplantae</taxon>
        <taxon>Streptophyta</taxon>
        <taxon>Embryophyta</taxon>
        <taxon>Tracheophyta</taxon>
        <taxon>Spermatophyta</taxon>
        <taxon>Magnoliopsida</taxon>
        <taxon>eudicotyledons</taxon>
        <taxon>Gunneridae</taxon>
        <taxon>Pentapetalae</taxon>
        <taxon>asterids</taxon>
        <taxon>lamiids</taxon>
        <taxon>Solanales</taxon>
        <taxon>Solanaceae</taxon>
        <taxon>Nicotianoideae</taxon>
        <taxon>Nicotianeae</taxon>
        <taxon>Nicotiana</taxon>
    </lineage>
</organism>
<reference evidence="2" key="2">
    <citation type="submission" date="2025-08" db="UniProtKB">
        <authorList>
            <consortium name="RefSeq"/>
        </authorList>
    </citation>
    <scope>IDENTIFICATION</scope>
    <source>
        <tissue evidence="2">Leaf</tissue>
    </source>
</reference>
<proteinExistence type="predicted"/>
<gene>
    <name evidence="2" type="primary">LOC142178080</name>
</gene>
<dbReference type="Proteomes" id="UP000790787">
    <property type="component" value="Chromosome 24"/>
</dbReference>
<evidence type="ECO:0000313" key="1">
    <source>
        <dbReference type="Proteomes" id="UP000790787"/>
    </source>
</evidence>
<sequence length="265" mass="31058">MYKLKHEVEQHLVWLVGEGEISFWYDNWTKFGPLYKQLPDNVQPTDIKLKDVLVDGEWQEKNCDVKWNDAIRNIINTEEVEFLDGTPDKAIWSADNKGKFTITAAWDIWRNKKETVDTHSQIWHKDVPFKMSFITWRALTRRLPTDERLLRMGFTVVAHCCCCTTPGSETIEHLFCSGDFAQKVWSNFCGPFRIQWRGTLLIQLLKKWMTYRAKNTIESLVAKIIPQFVVWELWRSRCAICPFLAITDSKVAYHKLVEIVLGEGK</sequence>
<protein>
    <submittedName>
        <fullName evidence="2">Uncharacterized protein LOC142178080</fullName>
    </submittedName>
</protein>
<dbReference type="RefSeq" id="XP_075103509.1">
    <property type="nucleotide sequence ID" value="XM_075247408.1"/>
</dbReference>
<reference evidence="1" key="1">
    <citation type="journal article" date="2014" name="Nat. Commun.">
        <title>The tobacco genome sequence and its comparison with those of tomato and potato.</title>
        <authorList>
            <person name="Sierro N."/>
            <person name="Battey J.N."/>
            <person name="Ouadi S."/>
            <person name="Bakaher N."/>
            <person name="Bovet L."/>
            <person name="Willig A."/>
            <person name="Goepfert S."/>
            <person name="Peitsch M.C."/>
            <person name="Ivanov N.V."/>
        </authorList>
    </citation>
    <scope>NUCLEOTIDE SEQUENCE [LARGE SCALE GENOMIC DNA]</scope>
</reference>